<dbReference type="InterPro" id="IPR051616">
    <property type="entry name" value="Cul2-RING_E3_ligase_SR"/>
</dbReference>
<protein>
    <submittedName>
        <fullName evidence="2">Uncharacterized protein</fullName>
    </submittedName>
</protein>
<evidence type="ECO:0000313" key="2">
    <source>
        <dbReference type="EMBL" id="EOA36028.1"/>
    </source>
</evidence>
<dbReference type="PANTHER" id="PTHR46224:SF6">
    <property type="entry name" value="ANKYRIN REPEAT FAMILY PROTEIN"/>
    <property type="match status" value="1"/>
</dbReference>
<organism evidence="2 3">
    <name type="scientific">Capsella rubella</name>
    <dbReference type="NCBI Taxonomy" id="81985"/>
    <lineage>
        <taxon>Eukaryota</taxon>
        <taxon>Viridiplantae</taxon>
        <taxon>Streptophyta</taxon>
        <taxon>Embryophyta</taxon>
        <taxon>Tracheophyta</taxon>
        <taxon>Spermatophyta</taxon>
        <taxon>Magnoliopsida</taxon>
        <taxon>eudicotyledons</taxon>
        <taxon>Gunneridae</taxon>
        <taxon>Pentapetalae</taxon>
        <taxon>rosids</taxon>
        <taxon>malvids</taxon>
        <taxon>Brassicales</taxon>
        <taxon>Brassicaceae</taxon>
        <taxon>Camelineae</taxon>
        <taxon>Capsella</taxon>
    </lineage>
</organism>
<dbReference type="Proteomes" id="UP000029121">
    <property type="component" value="Unassembled WGS sequence"/>
</dbReference>
<name>R0IGV6_9BRAS</name>
<evidence type="ECO:0000313" key="3">
    <source>
        <dbReference type="Proteomes" id="UP000029121"/>
    </source>
</evidence>
<dbReference type="Pfam" id="PF00023">
    <property type="entry name" value="Ank"/>
    <property type="match status" value="1"/>
</dbReference>
<dbReference type="PANTHER" id="PTHR46224">
    <property type="entry name" value="ANKYRIN REPEAT FAMILY PROTEIN"/>
    <property type="match status" value="1"/>
</dbReference>
<dbReference type="PROSITE" id="PS50088">
    <property type="entry name" value="ANK_REPEAT"/>
    <property type="match status" value="1"/>
</dbReference>
<evidence type="ECO:0000256" key="1">
    <source>
        <dbReference type="PROSITE-ProRule" id="PRU00023"/>
    </source>
</evidence>
<sequence length="126" mass="13342">MYLLKHGADINIACELGATALLHAARTGEIKLLKELLSRGVPVDSESEFGLLATTKKMLWKSELQAKLEHNANPNAEGEDDITLLFSALAEGSLACLELLVKAGAKANVFAGGATPTLQLILETLS</sequence>
<keyword evidence="1" id="KW-0040">ANK repeat</keyword>
<dbReference type="InterPro" id="IPR002110">
    <property type="entry name" value="Ankyrin_rpt"/>
</dbReference>
<dbReference type="eggNOG" id="KOG0504">
    <property type="taxonomic scope" value="Eukaryota"/>
</dbReference>
<gene>
    <name evidence="2" type="ORF">CARUB_v100224800mg</name>
</gene>
<accession>R0IGV6</accession>
<dbReference type="SUPFAM" id="SSF48403">
    <property type="entry name" value="Ankyrin repeat"/>
    <property type="match status" value="1"/>
</dbReference>
<reference evidence="3" key="1">
    <citation type="journal article" date="2013" name="Nat. Genet.">
        <title>The Capsella rubella genome and the genomic consequences of rapid mating system evolution.</title>
        <authorList>
            <person name="Slotte T."/>
            <person name="Hazzouri K.M."/>
            <person name="Agren J.A."/>
            <person name="Koenig D."/>
            <person name="Maumus F."/>
            <person name="Guo Y.L."/>
            <person name="Steige K."/>
            <person name="Platts A.E."/>
            <person name="Escobar J.S."/>
            <person name="Newman L.K."/>
            <person name="Wang W."/>
            <person name="Mandakova T."/>
            <person name="Vello E."/>
            <person name="Smith L.M."/>
            <person name="Henz S.R."/>
            <person name="Steffen J."/>
            <person name="Takuno S."/>
            <person name="Brandvain Y."/>
            <person name="Coop G."/>
            <person name="Andolfatto P."/>
            <person name="Hu T.T."/>
            <person name="Blanchette M."/>
            <person name="Clark R.M."/>
            <person name="Quesneville H."/>
            <person name="Nordborg M."/>
            <person name="Gaut B.S."/>
            <person name="Lysak M.A."/>
            <person name="Jenkins J."/>
            <person name="Grimwood J."/>
            <person name="Chapman J."/>
            <person name="Prochnik S."/>
            <person name="Shu S."/>
            <person name="Rokhsar D."/>
            <person name="Schmutz J."/>
            <person name="Weigel D."/>
            <person name="Wright S.I."/>
        </authorList>
    </citation>
    <scope>NUCLEOTIDE SEQUENCE [LARGE SCALE GENOMIC DNA]</scope>
    <source>
        <strain evidence="3">cv. Monte Gargano</strain>
    </source>
</reference>
<dbReference type="STRING" id="81985.R0IGV6"/>
<keyword evidence="3" id="KW-1185">Reference proteome</keyword>
<dbReference type="InterPro" id="IPR036770">
    <property type="entry name" value="Ankyrin_rpt-contain_sf"/>
</dbReference>
<dbReference type="PROSITE" id="PS50297">
    <property type="entry name" value="ANK_REP_REGION"/>
    <property type="match status" value="1"/>
</dbReference>
<dbReference type="EMBL" id="KB870806">
    <property type="protein sequence ID" value="EOA36028.1"/>
    <property type="molecule type" value="Genomic_DNA"/>
</dbReference>
<feature type="repeat" description="ANK" evidence="1">
    <location>
        <begin position="16"/>
        <end position="48"/>
    </location>
</feature>
<dbReference type="SMART" id="SM00248">
    <property type="entry name" value="ANK"/>
    <property type="match status" value="2"/>
</dbReference>
<proteinExistence type="predicted"/>
<dbReference type="AlphaFoldDB" id="R0IGV6"/>
<dbReference type="Gene3D" id="1.25.40.20">
    <property type="entry name" value="Ankyrin repeat-containing domain"/>
    <property type="match status" value="2"/>
</dbReference>